<protein>
    <recommendedName>
        <fullName evidence="1">Glycoside hydrolase family 29 N-terminal domain-containing protein</fullName>
    </recommendedName>
</protein>
<dbReference type="AlphaFoldDB" id="X1HW55"/>
<organism evidence="2">
    <name type="scientific">marine sediment metagenome</name>
    <dbReference type="NCBI Taxonomy" id="412755"/>
    <lineage>
        <taxon>unclassified sequences</taxon>
        <taxon>metagenomes</taxon>
        <taxon>ecological metagenomes</taxon>
    </lineage>
</organism>
<sequence>ISLPKGVSLIEVRLEENISKGASLKSIELVEKESRNAIKERVKEYRASTKWLADAKFGVFLQWGGWSYPRQGDKKPWPEMINDFDVESFADKIASTKAGYVMWSATWRNYLFPAPIKAIDEVVPGRTSERDLIGELADALAKRNLKLILYYHVGHETDPTFSDWWSANWKDWDNKENFFKIYENVIKEVGERYGEKLAGLFIDDNLIIYPADYEKLGEIAKAGNPNRIVSYNEWIAPRQTDFQEVFFGEAFQWRYDLPVGGSG</sequence>
<dbReference type="GO" id="GO:0005975">
    <property type="term" value="P:carbohydrate metabolic process"/>
    <property type="evidence" value="ECO:0007669"/>
    <property type="project" value="InterPro"/>
</dbReference>
<dbReference type="InterPro" id="IPR017853">
    <property type="entry name" value="GH"/>
</dbReference>
<name>X1HW55_9ZZZZ</name>
<dbReference type="Gene3D" id="3.20.20.80">
    <property type="entry name" value="Glycosidases"/>
    <property type="match status" value="1"/>
</dbReference>
<reference evidence="2" key="1">
    <citation type="journal article" date="2014" name="Front. Microbiol.">
        <title>High frequency of phylogenetically diverse reductive dehalogenase-homologous genes in deep subseafloor sedimentary metagenomes.</title>
        <authorList>
            <person name="Kawai M."/>
            <person name="Futagami T."/>
            <person name="Toyoda A."/>
            <person name="Takaki Y."/>
            <person name="Nishi S."/>
            <person name="Hori S."/>
            <person name="Arai W."/>
            <person name="Tsubouchi T."/>
            <person name="Morono Y."/>
            <person name="Uchiyama I."/>
            <person name="Ito T."/>
            <person name="Fujiyama A."/>
            <person name="Inagaki F."/>
            <person name="Takami H."/>
        </authorList>
    </citation>
    <scope>NUCLEOTIDE SEQUENCE</scope>
    <source>
        <strain evidence="2">Expedition CK06-06</strain>
    </source>
</reference>
<dbReference type="InterPro" id="IPR057739">
    <property type="entry name" value="Glyco_hydro_29_N"/>
</dbReference>
<feature type="non-terminal residue" evidence="2">
    <location>
        <position position="1"/>
    </location>
</feature>
<comment type="caution">
    <text evidence="2">The sequence shown here is derived from an EMBL/GenBank/DDBJ whole genome shotgun (WGS) entry which is preliminary data.</text>
</comment>
<evidence type="ECO:0000313" key="2">
    <source>
        <dbReference type="EMBL" id="GAH73692.1"/>
    </source>
</evidence>
<proteinExistence type="predicted"/>
<evidence type="ECO:0000259" key="1">
    <source>
        <dbReference type="Pfam" id="PF01120"/>
    </source>
</evidence>
<feature type="domain" description="Glycoside hydrolase family 29 N-terminal" evidence="1">
    <location>
        <begin position="98"/>
        <end position="218"/>
    </location>
</feature>
<feature type="non-terminal residue" evidence="2">
    <location>
        <position position="263"/>
    </location>
</feature>
<dbReference type="GO" id="GO:0004560">
    <property type="term" value="F:alpha-L-fucosidase activity"/>
    <property type="evidence" value="ECO:0007669"/>
    <property type="project" value="InterPro"/>
</dbReference>
<dbReference type="SUPFAM" id="SSF51445">
    <property type="entry name" value="(Trans)glycosidases"/>
    <property type="match status" value="1"/>
</dbReference>
<accession>X1HW55</accession>
<dbReference type="Pfam" id="PF01120">
    <property type="entry name" value="Alpha_L_fucos"/>
    <property type="match status" value="1"/>
</dbReference>
<dbReference type="EMBL" id="BARU01031351">
    <property type="protein sequence ID" value="GAH73692.1"/>
    <property type="molecule type" value="Genomic_DNA"/>
</dbReference>
<gene>
    <name evidence="2" type="ORF">S03H2_49604</name>
</gene>